<accession>A0A5C6NH20</accession>
<keyword evidence="2" id="KW-0472">Membrane</keyword>
<proteinExistence type="predicted"/>
<keyword evidence="2" id="KW-1133">Transmembrane helix</keyword>
<dbReference type="AlphaFoldDB" id="A0A5C6NH20"/>
<dbReference type="EMBL" id="RHFK02000014">
    <property type="protein sequence ID" value="TWW65909.1"/>
    <property type="molecule type" value="Genomic_DNA"/>
</dbReference>
<name>A0A5C6NH20_9TELE</name>
<keyword evidence="3" id="KW-0732">Signal</keyword>
<protein>
    <submittedName>
        <fullName evidence="4">Uncharacterized protein</fullName>
    </submittedName>
</protein>
<organism evidence="4 5">
    <name type="scientific">Takifugu flavidus</name>
    <name type="common">sansaifugu</name>
    <dbReference type="NCBI Taxonomy" id="433684"/>
    <lineage>
        <taxon>Eukaryota</taxon>
        <taxon>Metazoa</taxon>
        <taxon>Chordata</taxon>
        <taxon>Craniata</taxon>
        <taxon>Vertebrata</taxon>
        <taxon>Euteleostomi</taxon>
        <taxon>Actinopterygii</taxon>
        <taxon>Neopterygii</taxon>
        <taxon>Teleostei</taxon>
        <taxon>Neoteleostei</taxon>
        <taxon>Acanthomorphata</taxon>
        <taxon>Eupercaria</taxon>
        <taxon>Tetraodontiformes</taxon>
        <taxon>Tetradontoidea</taxon>
        <taxon>Tetraodontidae</taxon>
        <taxon>Takifugu</taxon>
    </lineage>
</organism>
<evidence type="ECO:0000313" key="4">
    <source>
        <dbReference type="EMBL" id="TWW65909.1"/>
    </source>
</evidence>
<feature type="region of interest" description="Disordered" evidence="1">
    <location>
        <begin position="56"/>
        <end position="86"/>
    </location>
</feature>
<evidence type="ECO:0000256" key="3">
    <source>
        <dbReference type="SAM" id="SignalP"/>
    </source>
</evidence>
<dbReference type="Proteomes" id="UP000324091">
    <property type="component" value="Chromosome 21"/>
</dbReference>
<evidence type="ECO:0000256" key="1">
    <source>
        <dbReference type="SAM" id="MobiDB-lite"/>
    </source>
</evidence>
<evidence type="ECO:0000313" key="5">
    <source>
        <dbReference type="Proteomes" id="UP000324091"/>
    </source>
</evidence>
<feature type="transmembrane region" description="Helical" evidence="2">
    <location>
        <begin position="90"/>
        <end position="110"/>
    </location>
</feature>
<keyword evidence="2" id="KW-0812">Transmembrane</keyword>
<reference evidence="4 5" key="1">
    <citation type="submission" date="2019-04" db="EMBL/GenBank/DDBJ databases">
        <title>Chromosome genome assembly for Takifugu flavidus.</title>
        <authorList>
            <person name="Xiao S."/>
        </authorList>
    </citation>
    <scope>NUCLEOTIDE SEQUENCE [LARGE SCALE GENOMIC DNA]</scope>
    <source>
        <strain evidence="4">HTHZ2018</strain>
        <tissue evidence="4">Muscle</tissue>
    </source>
</reference>
<evidence type="ECO:0000256" key="2">
    <source>
        <dbReference type="SAM" id="Phobius"/>
    </source>
</evidence>
<feature type="compositionally biased region" description="Basic and acidic residues" evidence="1">
    <location>
        <begin position="64"/>
        <end position="80"/>
    </location>
</feature>
<sequence length="111" mass="12229">MLTRKVLLFSLLILLVQADLDSNDTGIQAIATDQGSSDEAPTGSMNVLSPDQLESVKMVSPEQPGRKLETISASDNKKCDDDDGNDDDDMMMMMMVVMMMMMVVVMMVMMI</sequence>
<feature type="signal peptide" evidence="3">
    <location>
        <begin position="1"/>
        <end position="18"/>
    </location>
</feature>
<comment type="caution">
    <text evidence="4">The sequence shown here is derived from an EMBL/GenBank/DDBJ whole genome shotgun (WGS) entry which is preliminary data.</text>
</comment>
<keyword evidence="5" id="KW-1185">Reference proteome</keyword>
<feature type="chain" id="PRO_5022949817" evidence="3">
    <location>
        <begin position="19"/>
        <end position="111"/>
    </location>
</feature>
<gene>
    <name evidence="4" type="ORF">D4764_21G0008090</name>
</gene>